<dbReference type="SUPFAM" id="SSF52047">
    <property type="entry name" value="RNI-like"/>
    <property type="match status" value="1"/>
</dbReference>
<dbReference type="Gene3D" id="3.80.10.10">
    <property type="entry name" value="Ribonuclease Inhibitor"/>
    <property type="match status" value="1"/>
</dbReference>
<keyword evidence="3" id="KW-1185">Reference proteome</keyword>
<feature type="region of interest" description="Disordered" evidence="1">
    <location>
        <begin position="1"/>
        <end position="34"/>
    </location>
</feature>
<evidence type="ECO:0000313" key="2">
    <source>
        <dbReference type="EMBL" id="KAK7050308.1"/>
    </source>
</evidence>
<feature type="compositionally biased region" description="Polar residues" evidence="1">
    <location>
        <begin position="24"/>
        <end position="33"/>
    </location>
</feature>
<dbReference type="EMBL" id="JAWWNJ010000008">
    <property type="protein sequence ID" value="KAK7050308.1"/>
    <property type="molecule type" value="Genomic_DNA"/>
</dbReference>
<sequence>MGPQALPYGSPSPSRFPERDPTVSRPSAKSPLSPSIFPPTSAAILTLPNEILRIICVFMDAIDSTVLLLEKRWGEEDCNISLIIPLSMTCRTLRERLRPFIFRSVYNWNREEEVWPESTWGLIRQVTLRNQQIRHPQPIRLHSALFDTLPRLPALTKAILVIDKTVPSRLLIALSQAPQLNELEIQQARLDDAGLCFPKTSFLQLETLTISVWTITNKATVRVAKIERELHNVVLLLQSVSQNLKALKISGDLISSMFLAISWLHLESFAVTEHTPSPYYSARRLISHMPCLKELSMLYTADLTRTDGQLTPPFTYGTSDGKKLAIVAPRLSSLRLSNCVPEDTIFSQLPDALTGLHIYANKDLYIPPGNPRARLELPLSPADALTVLKRASHLLDLADLTLTLNDFPTPALVDVIAVAFPNLEFLELGYPEYWRGKDNSDESQDVSSRIFIELSS</sequence>
<dbReference type="Proteomes" id="UP001362999">
    <property type="component" value="Unassembled WGS sequence"/>
</dbReference>
<evidence type="ECO:0008006" key="4">
    <source>
        <dbReference type="Google" id="ProtNLM"/>
    </source>
</evidence>
<accession>A0AAW0DF03</accession>
<dbReference type="AlphaFoldDB" id="A0AAW0DF03"/>
<proteinExistence type="predicted"/>
<reference evidence="2 3" key="1">
    <citation type="journal article" date="2024" name="J Genomics">
        <title>Draft genome sequencing and assembly of Favolaschia claudopus CIRM-BRFM 2984 isolated from oak limbs.</title>
        <authorList>
            <person name="Navarro D."/>
            <person name="Drula E."/>
            <person name="Chaduli D."/>
            <person name="Cazenave R."/>
            <person name="Ahrendt S."/>
            <person name="Wang J."/>
            <person name="Lipzen A."/>
            <person name="Daum C."/>
            <person name="Barry K."/>
            <person name="Grigoriev I.V."/>
            <person name="Favel A."/>
            <person name="Rosso M.N."/>
            <person name="Martin F."/>
        </authorList>
    </citation>
    <scope>NUCLEOTIDE SEQUENCE [LARGE SCALE GENOMIC DNA]</scope>
    <source>
        <strain evidence="2 3">CIRM-BRFM 2984</strain>
    </source>
</reference>
<name>A0AAW0DF03_9AGAR</name>
<organism evidence="2 3">
    <name type="scientific">Favolaschia claudopus</name>
    <dbReference type="NCBI Taxonomy" id="2862362"/>
    <lineage>
        <taxon>Eukaryota</taxon>
        <taxon>Fungi</taxon>
        <taxon>Dikarya</taxon>
        <taxon>Basidiomycota</taxon>
        <taxon>Agaricomycotina</taxon>
        <taxon>Agaricomycetes</taxon>
        <taxon>Agaricomycetidae</taxon>
        <taxon>Agaricales</taxon>
        <taxon>Marasmiineae</taxon>
        <taxon>Mycenaceae</taxon>
        <taxon>Favolaschia</taxon>
    </lineage>
</organism>
<gene>
    <name evidence="2" type="ORF">R3P38DRAFT_2504372</name>
</gene>
<protein>
    <recommendedName>
        <fullName evidence="4">F-box domain-containing protein</fullName>
    </recommendedName>
</protein>
<comment type="caution">
    <text evidence="2">The sequence shown here is derived from an EMBL/GenBank/DDBJ whole genome shotgun (WGS) entry which is preliminary data.</text>
</comment>
<dbReference type="InterPro" id="IPR032675">
    <property type="entry name" value="LRR_dom_sf"/>
</dbReference>
<evidence type="ECO:0000313" key="3">
    <source>
        <dbReference type="Proteomes" id="UP001362999"/>
    </source>
</evidence>
<evidence type="ECO:0000256" key="1">
    <source>
        <dbReference type="SAM" id="MobiDB-lite"/>
    </source>
</evidence>